<sequence length="141" mass="15459">MAVPGKAELRKAIQATGGVVSDLAKHYSASRQTIYNWLDAKDLRDELNAARQNLIDVAQDNIYGALMDGDLDISKFVLERKGRQFGWTRQIDVGQAVPLSNELKSLLDEMGITPEQIGTELLPVLRELKALQEAEAHGGSA</sequence>
<dbReference type="RefSeq" id="WP_195169120.1">
    <property type="nucleotide sequence ID" value="NZ_CP062983.1"/>
</dbReference>
<name>A0A7S8E620_9CHLR</name>
<dbReference type="KEGG" id="pmet:G4Y79_15190"/>
<keyword evidence="2" id="KW-1185">Reference proteome</keyword>
<dbReference type="EMBL" id="CP062983">
    <property type="protein sequence ID" value="QPC81047.1"/>
    <property type="molecule type" value="Genomic_DNA"/>
</dbReference>
<evidence type="ECO:0000313" key="1">
    <source>
        <dbReference type="EMBL" id="QPC81047.1"/>
    </source>
</evidence>
<proteinExistence type="predicted"/>
<reference evidence="1 2" key="1">
    <citation type="submission" date="2020-02" db="EMBL/GenBank/DDBJ databases">
        <authorList>
            <person name="Zheng R.K."/>
            <person name="Sun C.M."/>
        </authorList>
    </citation>
    <scope>NUCLEOTIDE SEQUENCE [LARGE SCALE GENOMIC DNA]</scope>
    <source>
        <strain evidence="2">rifampicinis</strain>
    </source>
</reference>
<organism evidence="1 2">
    <name type="scientific">Phototrophicus methaneseepsis</name>
    <dbReference type="NCBI Taxonomy" id="2710758"/>
    <lineage>
        <taxon>Bacteria</taxon>
        <taxon>Bacillati</taxon>
        <taxon>Chloroflexota</taxon>
        <taxon>Candidatus Thermofontia</taxon>
        <taxon>Phototrophicales</taxon>
        <taxon>Phototrophicaceae</taxon>
        <taxon>Phototrophicus</taxon>
    </lineage>
</organism>
<evidence type="ECO:0000313" key="2">
    <source>
        <dbReference type="Proteomes" id="UP000594468"/>
    </source>
</evidence>
<dbReference type="AlphaFoldDB" id="A0A7S8E620"/>
<gene>
    <name evidence="1" type="ORF">G4Y79_15190</name>
</gene>
<protein>
    <submittedName>
        <fullName evidence="1">Uncharacterized protein</fullName>
    </submittedName>
</protein>
<dbReference type="Proteomes" id="UP000594468">
    <property type="component" value="Chromosome"/>
</dbReference>
<accession>A0A7S8E620</accession>